<dbReference type="Proteomes" id="UP000499080">
    <property type="component" value="Unassembled WGS sequence"/>
</dbReference>
<evidence type="ECO:0000313" key="2">
    <source>
        <dbReference type="Proteomes" id="UP000499080"/>
    </source>
</evidence>
<reference evidence="1 2" key="1">
    <citation type="journal article" date="2019" name="Sci. Rep.">
        <title>Orb-weaving spider Araneus ventricosus genome elucidates the spidroin gene catalogue.</title>
        <authorList>
            <person name="Kono N."/>
            <person name="Nakamura H."/>
            <person name="Ohtoshi R."/>
            <person name="Moran D.A.P."/>
            <person name="Shinohara A."/>
            <person name="Yoshida Y."/>
            <person name="Fujiwara M."/>
            <person name="Mori M."/>
            <person name="Tomita M."/>
            <person name="Arakawa K."/>
        </authorList>
    </citation>
    <scope>NUCLEOTIDE SEQUENCE [LARGE SCALE GENOMIC DNA]</scope>
</reference>
<dbReference type="AlphaFoldDB" id="A0A4Y2E490"/>
<sequence length="137" mass="15586">MKHDSVFFVPNRDTKGRVDRQTNKHILSVNCEMTYTQNATADVVKPDESSLKEYQDAMVWTGAKRGYLRTDLAILNRGRIARTTLELATPLQTSAPHQREGVWPHTYDLTCNRPTTRLIFSGIGFRTWSPPAPRPTV</sequence>
<evidence type="ECO:0000313" key="1">
    <source>
        <dbReference type="EMBL" id="GBM23993.1"/>
    </source>
</evidence>
<name>A0A4Y2E490_ARAVE</name>
<dbReference type="EMBL" id="BGPR01091599">
    <property type="protein sequence ID" value="GBM23993.1"/>
    <property type="molecule type" value="Genomic_DNA"/>
</dbReference>
<comment type="caution">
    <text evidence="1">The sequence shown here is derived from an EMBL/GenBank/DDBJ whole genome shotgun (WGS) entry which is preliminary data.</text>
</comment>
<protein>
    <submittedName>
        <fullName evidence="1">Uncharacterized protein</fullName>
    </submittedName>
</protein>
<keyword evidence="2" id="KW-1185">Reference proteome</keyword>
<accession>A0A4Y2E490</accession>
<proteinExistence type="predicted"/>
<gene>
    <name evidence="1" type="ORF">AVEN_217934_1</name>
</gene>
<organism evidence="1 2">
    <name type="scientific">Araneus ventricosus</name>
    <name type="common">Orbweaver spider</name>
    <name type="synonym">Epeira ventricosa</name>
    <dbReference type="NCBI Taxonomy" id="182803"/>
    <lineage>
        <taxon>Eukaryota</taxon>
        <taxon>Metazoa</taxon>
        <taxon>Ecdysozoa</taxon>
        <taxon>Arthropoda</taxon>
        <taxon>Chelicerata</taxon>
        <taxon>Arachnida</taxon>
        <taxon>Araneae</taxon>
        <taxon>Araneomorphae</taxon>
        <taxon>Entelegynae</taxon>
        <taxon>Araneoidea</taxon>
        <taxon>Araneidae</taxon>
        <taxon>Araneus</taxon>
    </lineage>
</organism>